<dbReference type="CDD" id="cd22162">
    <property type="entry name" value="F-box_AtSKIP3-like"/>
    <property type="match status" value="1"/>
</dbReference>
<evidence type="ECO:0000313" key="2">
    <source>
        <dbReference type="Proteomes" id="UP000623129"/>
    </source>
</evidence>
<dbReference type="PANTHER" id="PTHR31960">
    <property type="entry name" value="F-BOX PROTEIN PP2-A15"/>
    <property type="match status" value="1"/>
</dbReference>
<accession>A0A833QGS6</accession>
<evidence type="ECO:0000313" key="1">
    <source>
        <dbReference type="EMBL" id="KAF3322479.1"/>
    </source>
</evidence>
<dbReference type="EMBL" id="SWLB01000025">
    <property type="protein sequence ID" value="KAF3322479.1"/>
    <property type="molecule type" value="Genomic_DNA"/>
</dbReference>
<sequence length="152" mass="16763">MGAGVSSIMGPDGEPSYGYSGLGDMPESCVAAVLLYLDPPEICSVARLNRAFKGAASADFVWELKLPTNYDYLMGLIESGEDEEGEKSQGWLSKKQIYAMLCRPNPFDGGRKEFWLEKSKGGLCIAISSKAMVITGIDDRRYWNYIPTEESR</sequence>
<dbReference type="OrthoDB" id="778021at2759"/>
<dbReference type="InterPro" id="IPR036047">
    <property type="entry name" value="F-box-like_dom_sf"/>
</dbReference>
<name>A0A833QGS6_9POAL</name>
<dbReference type="PANTHER" id="PTHR31960:SF3">
    <property type="entry name" value="F-BOX PROTEIN PP2-A13"/>
    <property type="match status" value="1"/>
</dbReference>
<dbReference type="SUPFAM" id="SSF81383">
    <property type="entry name" value="F-box domain"/>
    <property type="match status" value="1"/>
</dbReference>
<comment type="caution">
    <text evidence="1">The sequence shown here is derived from an EMBL/GenBank/DDBJ whole genome shotgun (WGS) entry which is preliminary data.</text>
</comment>
<proteinExistence type="predicted"/>
<dbReference type="Proteomes" id="UP000623129">
    <property type="component" value="Unassembled WGS sequence"/>
</dbReference>
<reference evidence="1" key="1">
    <citation type="submission" date="2020-01" db="EMBL/GenBank/DDBJ databases">
        <title>Genome sequence of Kobresia littledalei, the first chromosome-level genome in the family Cyperaceae.</title>
        <authorList>
            <person name="Qu G."/>
        </authorList>
    </citation>
    <scope>NUCLEOTIDE SEQUENCE</scope>
    <source>
        <strain evidence="1">C.B.Clarke</strain>
        <tissue evidence="1">Leaf</tissue>
    </source>
</reference>
<gene>
    <name evidence="1" type="ORF">FCM35_KLT13620</name>
</gene>
<dbReference type="AlphaFoldDB" id="A0A833QGS6"/>
<protein>
    <submittedName>
        <fullName evidence="1">F-box protein PP2-A13-like isoform X2</fullName>
    </submittedName>
</protein>
<organism evidence="1 2">
    <name type="scientific">Carex littledalei</name>
    <dbReference type="NCBI Taxonomy" id="544730"/>
    <lineage>
        <taxon>Eukaryota</taxon>
        <taxon>Viridiplantae</taxon>
        <taxon>Streptophyta</taxon>
        <taxon>Embryophyta</taxon>
        <taxon>Tracheophyta</taxon>
        <taxon>Spermatophyta</taxon>
        <taxon>Magnoliopsida</taxon>
        <taxon>Liliopsida</taxon>
        <taxon>Poales</taxon>
        <taxon>Cyperaceae</taxon>
        <taxon>Cyperoideae</taxon>
        <taxon>Cariceae</taxon>
        <taxon>Carex</taxon>
        <taxon>Carex subgen. Euthyceras</taxon>
    </lineage>
</organism>
<keyword evidence="2" id="KW-1185">Reference proteome</keyword>